<organism evidence="8 9">
    <name type="scientific">Mobilicoccus pelagius NBRC 104925</name>
    <dbReference type="NCBI Taxonomy" id="1089455"/>
    <lineage>
        <taxon>Bacteria</taxon>
        <taxon>Bacillati</taxon>
        <taxon>Actinomycetota</taxon>
        <taxon>Actinomycetes</taxon>
        <taxon>Micrococcales</taxon>
        <taxon>Dermatophilaceae</taxon>
        <taxon>Mobilicoccus</taxon>
    </lineage>
</organism>
<dbReference type="InterPro" id="IPR051533">
    <property type="entry name" value="WaaL-like"/>
</dbReference>
<feature type="region of interest" description="Disordered" evidence="5">
    <location>
        <begin position="83"/>
        <end position="136"/>
    </location>
</feature>
<keyword evidence="2 6" id="KW-0812">Transmembrane</keyword>
<evidence type="ECO:0000313" key="9">
    <source>
        <dbReference type="Proteomes" id="UP000004367"/>
    </source>
</evidence>
<feature type="region of interest" description="Disordered" evidence="5">
    <location>
        <begin position="1"/>
        <end position="42"/>
    </location>
</feature>
<feature type="transmembrane region" description="Helical" evidence="6">
    <location>
        <begin position="303"/>
        <end position="320"/>
    </location>
</feature>
<feature type="transmembrane region" description="Helical" evidence="6">
    <location>
        <begin position="351"/>
        <end position="368"/>
    </location>
</feature>
<comment type="caution">
    <text evidence="8">The sequence shown here is derived from an EMBL/GenBank/DDBJ whole genome shotgun (WGS) entry which is preliminary data.</text>
</comment>
<feature type="transmembrane region" description="Helical" evidence="6">
    <location>
        <begin position="327"/>
        <end position="345"/>
    </location>
</feature>
<protein>
    <recommendedName>
        <fullName evidence="7">O-antigen ligase-related domain-containing protein</fullName>
    </recommendedName>
</protein>
<evidence type="ECO:0000256" key="2">
    <source>
        <dbReference type="ARBA" id="ARBA00022692"/>
    </source>
</evidence>
<dbReference type="eggNOG" id="COG3307">
    <property type="taxonomic scope" value="Bacteria"/>
</dbReference>
<dbReference type="RefSeq" id="WP_009481001.1">
    <property type="nucleotide sequence ID" value="NZ_BAFE01000003.1"/>
</dbReference>
<feature type="compositionally biased region" description="Low complexity" evidence="5">
    <location>
        <begin position="15"/>
        <end position="42"/>
    </location>
</feature>
<name>H5UMZ5_9MICO</name>
<comment type="subcellular location">
    <subcellularLocation>
        <location evidence="1">Membrane</location>
        <topology evidence="1">Multi-pass membrane protein</topology>
    </subcellularLocation>
</comment>
<feature type="compositionally biased region" description="Low complexity" evidence="5">
    <location>
        <begin position="87"/>
        <end position="104"/>
    </location>
</feature>
<dbReference type="Pfam" id="PF04932">
    <property type="entry name" value="Wzy_C"/>
    <property type="match status" value="1"/>
</dbReference>
<evidence type="ECO:0000256" key="6">
    <source>
        <dbReference type="SAM" id="Phobius"/>
    </source>
</evidence>
<evidence type="ECO:0000256" key="3">
    <source>
        <dbReference type="ARBA" id="ARBA00022989"/>
    </source>
</evidence>
<dbReference type="Proteomes" id="UP000004367">
    <property type="component" value="Unassembled WGS sequence"/>
</dbReference>
<keyword evidence="4 6" id="KW-0472">Membrane</keyword>
<dbReference type="AlphaFoldDB" id="H5UMZ5"/>
<feature type="transmembrane region" description="Helical" evidence="6">
    <location>
        <begin position="146"/>
        <end position="164"/>
    </location>
</feature>
<sequence length="573" mass="60324">MHDDRSTVTRDDADPAGTTDSATPAASDAAGPDQAKAVGVADPAGVADRADAIDEAGIVEEVRRQVVLEKEVLADHVARGPLHVGSADGDPAAGIDPAPIAGDPTPGSVPPASADVSARDVDAPSTDMGRPASRAMASTEGRLERALRTVVLALLGLYAVWAPMVHLGWAQAQILYGAALGFGVIALSRGSWPRAALPPLILYLAHWAVLWATHDHWAAWDTTHTRAVQETYALRACALNSVGAAALAGARRFGVRSVRRLWALIGGTLLVMATGEVLTRTHFSPGGPYAPPAFSPAGPFGNPNNLACVLVVVLGLVLGRMSERLTILRRVFLALVATLTLTLVVLTLSRAAVAATAVVSLSAAVLAASRSPRGRRLLRPRRLRTRARVALVAAMATPALVAAAALWRIVATTGDEQARSDGLRATLVRLALDHWHHEPWLGIGGGRFEMLLRDEHPEVGHVLPVHNTFVELLTEYGLVGAAALFALLTLAAVTVVRPIRAPLTDGRPRTLDDAGVRHLLAVLLVGIGLAGTVTSSALNWQVWWLMIATLTVLTGHLWARRTTGRSETVDASV</sequence>
<feature type="transmembrane region" description="Helical" evidence="6">
    <location>
        <begin position="389"/>
        <end position="410"/>
    </location>
</feature>
<dbReference type="PANTHER" id="PTHR37422">
    <property type="entry name" value="TEICHURONIC ACID BIOSYNTHESIS PROTEIN TUAE"/>
    <property type="match status" value="1"/>
</dbReference>
<reference evidence="8 9" key="1">
    <citation type="submission" date="2012-02" db="EMBL/GenBank/DDBJ databases">
        <title>Whole genome shotgun sequence of Mobilicoccus pelagius NBRC 104925.</title>
        <authorList>
            <person name="Yoshida Y."/>
            <person name="Hosoyama A."/>
            <person name="Tsuchikane K."/>
            <person name="Katsumata H."/>
            <person name="Yamazaki S."/>
            <person name="Fujita N."/>
        </authorList>
    </citation>
    <scope>NUCLEOTIDE SEQUENCE [LARGE SCALE GENOMIC DNA]</scope>
    <source>
        <strain evidence="8 9">NBRC 104925</strain>
    </source>
</reference>
<evidence type="ECO:0000256" key="4">
    <source>
        <dbReference type="ARBA" id="ARBA00023136"/>
    </source>
</evidence>
<feature type="transmembrane region" description="Helical" evidence="6">
    <location>
        <begin position="540"/>
        <end position="559"/>
    </location>
</feature>
<dbReference type="PANTHER" id="PTHR37422:SF13">
    <property type="entry name" value="LIPOPOLYSACCHARIDE BIOSYNTHESIS PROTEIN PA4999-RELATED"/>
    <property type="match status" value="1"/>
</dbReference>
<proteinExistence type="predicted"/>
<dbReference type="OrthoDB" id="5114120at2"/>
<feature type="transmembrane region" description="Helical" evidence="6">
    <location>
        <begin position="516"/>
        <end position="534"/>
    </location>
</feature>
<accession>H5UMZ5</accession>
<keyword evidence="3 6" id="KW-1133">Transmembrane helix</keyword>
<feature type="domain" description="O-antigen ligase-related" evidence="7">
    <location>
        <begin position="336"/>
        <end position="484"/>
    </location>
</feature>
<feature type="compositionally biased region" description="Basic and acidic residues" evidence="5">
    <location>
        <begin position="1"/>
        <end position="13"/>
    </location>
</feature>
<dbReference type="STRING" id="1089455.MOPEL_003_01280"/>
<gene>
    <name evidence="8" type="ORF">MOPEL_003_01280</name>
</gene>
<evidence type="ECO:0000256" key="1">
    <source>
        <dbReference type="ARBA" id="ARBA00004141"/>
    </source>
</evidence>
<feature type="transmembrane region" description="Helical" evidence="6">
    <location>
        <begin position="195"/>
        <end position="212"/>
    </location>
</feature>
<feature type="transmembrane region" description="Helical" evidence="6">
    <location>
        <begin position="232"/>
        <end position="249"/>
    </location>
</feature>
<keyword evidence="9" id="KW-1185">Reference proteome</keyword>
<evidence type="ECO:0000259" key="7">
    <source>
        <dbReference type="Pfam" id="PF04932"/>
    </source>
</evidence>
<dbReference type="GO" id="GO:0016020">
    <property type="term" value="C:membrane"/>
    <property type="evidence" value="ECO:0007669"/>
    <property type="project" value="UniProtKB-SubCell"/>
</dbReference>
<evidence type="ECO:0000256" key="5">
    <source>
        <dbReference type="SAM" id="MobiDB-lite"/>
    </source>
</evidence>
<evidence type="ECO:0000313" key="8">
    <source>
        <dbReference type="EMBL" id="GAB47103.1"/>
    </source>
</evidence>
<dbReference type="InterPro" id="IPR007016">
    <property type="entry name" value="O-antigen_ligase-rel_domated"/>
</dbReference>
<feature type="transmembrane region" description="Helical" evidence="6">
    <location>
        <begin position="261"/>
        <end position="283"/>
    </location>
</feature>
<dbReference type="EMBL" id="BAFE01000003">
    <property type="protein sequence ID" value="GAB47103.1"/>
    <property type="molecule type" value="Genomic_DNA"/>
</dbReference>
<feature type="transmembrane region" description="Helical" evidence="6">
    <location>
        <begin position="170"/>
        <end position="188"/>
    </location>
</feature>
<feature type="transmembrane region" description="Helical" evidence="6">
    <location>
        <begin position="476"/>
        <end position="496"/>
    </location>
</feature>